<evidence type="ECO:0000256" key="1">
    <source>
        <dbReference type="SAM" id="MobiDB-lite"/>
    </source>
</evidence>
<feature type="region of interest" description="Disordered" evidence="1">
    <location>
        <begin position="124"/>
        <end position="185"/>
    </location>
</feature>
<comment type="caution">
    <text evidence="2">The sequence shown here is derived from an EMBL/GenBank/DDBJ whole genome shotgun (WGS) entry which is preliminary data.</text>
</comment>
<dbReference type="EMBL" id="CM029042">
    <property type="protein sequence ID" value="KAG2615784.1"/>
    <property type="molecule type" value="Genomic_DNA"/>
</dbReference>
<feature type="compositionally biased region" description="Low complexity" evidence="1">
    <location>
        <begin position="124"/>
        <end position="143"/>
    </location>
</feature>
<feature type="region of interest" description="Disordered" evidence="1">
    <location>
        <begin position="1"/>
        <end position="95"/>
    </location>
</feature>
<dbReference type="AlphaFoldDB" id="A0A8T0U4R9"/>
<feature type="compositionally biased region" description="Basic residues" evidence="1">
    <location>
        <begin position="1"/>
        <end position="10"/>
    </location>
</feature>
<feature type="region of interest" description="Disordered" evidence="1">
    <location>
        <begin position="209"/>
        <end position="259"/>
    </location>
</feature>
<accession>A0A8T0U4R9</accession>
<sequence>MRGRRGRGVGRGHGVEIERIERPRATPSCPPPPQRPPPTAPAPSAAASTRGHGSASVPPDRGCGRPARREREGRRQGHLTEGAQTARIQGWSGLRARGRREAVIDAGHAAALLLRGLAIASAAASPPHCTAATAPPRLPTASAERTDPAAPDPGGGPARKVGRRTPEPLLPHGRARARAVPCHHSASVAREEGAAAARLVSSSLRLVLASPAPPGPAGRSSSRTRRAKLESAEEGATPPPPPRRLCSLPSQATRERNGRRVASAFASVCWR</sequence>
<evidence type="ECO:0000313" key="2">
    <source>
        <dbReference type="EMBL" id="KAG2615784.1"/>
    </source>
</evidence>
<feature type="compositionally biased region" description="Pro residues" evidence="1">
    <location>
        <begin position="28"/>
        <end position="41"/>
    </location>
</feature>
<protein>
    <submittedName>
        <fullName evidence="2">Uncharacterized protein</fullName>
    </submittedName>
</protein>
<evidence type="ECO:0000313" key="3">
    <source>
        <dbReference type="Proteomes" id="UP000823388"/>
    </source>
</evidence>
<feature type="compositionally biased region" description="Basic and acidic residues" evidence="1">
    <location>
        <begin position="13"/>
        <end position="24"/>
    </location>
</feature>
<proteinExistence type="predicted"/>
<reference evidence="2 3" key="1">
    <citation type="submission" date="2020-05" db="EMBL/GenBank/DDBJ databases">
        <title>WGS assembly of Panicum virgatum.</title>
        <authorList>
            <person name="Lovell J.T."/>
            <person name="Jenkins J."/>
            <person name="Shu S."/>
            <person name="Juenger T.E."/>
            <person name="Schmutz J."/>
        </authorList>
    </citation>
    <scope>NUCLEOTIDE SEQUENCE [LARGE SCALE GENOMIC DNA]</scope>
    <source>
        <strain evidence="3">cv. AP13</strain>
    </source>
</reference>
<organism evidence="2 3">
    <name type="scientific">Panicum virgatum</name>
    <name type="common">Blackwell switchgrass</name>
    <dbReference type="NCBI Taxonomy" id="38727"/>
    <lineage>
        <taxon>Eukaryota</taxon>
        <taxon>Viridiplantae</taxon>
        <taxon>Streptophyta</taxon>
        <taxon>Embryophyta</taxon>
        <taxon>Tracheophyta</taxon>
        <taxon>Spermatophyta</taxon>
        <taxon>Magnoliopsida</taxon>
        <taxon>Liliopsida</taxon>
        <taxon>Poales</taxon>
        <taxon>Poaceae</taxon>
        <taxon>PACMAD clade</taxon>
        <taxon>Panicoideae</taxon>
        <taxon>Panicodae</taxon>
        <taxon>Paniceae</taxon>
        <taxon>Panicinae</taxon>
        <taxon>Panicum</taxon>
        <taxon>Panicum sect. Hiantes</taxon>
    </lineage>
</organism>
<gene>
    <name evidence="2" type="ORF">PVAP13_3NG037190</name>
</gene>
<dbReference type="Proteomes" id="UP000823388">
    <property type="component" value="Chromosome 3N"/>
</dbReference>
<keyword evidence="3" id="KW-1185">Reference proteome</keyword>
<name>A0A8T0U4R9_PANVG</name>